<dbReference type="Pfam" id="PF13365">
    <property type="entry name" value="Trypsin_2"/>
    <property type="match status" value="1"/>
</dbReference>
<dbReference type="GO" id="GO:0006508">
    <property type="term" value="P:proteolysis"/>
    <property type="evidence" value="ECO:0007669"/>
    <property type="project" value="UniProtKB-KW"/>
</dbReference>
<evidence type="ECO:0000256" key="3">
    <source>
        <dbReference type="ARBA" id="ARBA00022801"/>
    </source>
</evidence>
<dbReference type="RefSeq" id="WP_197355332.1">
    <property type="nucleotide sequence ID" value="NZ_CP036298.1"/>
</dbReference>
<dbReference type="InterPro" id="IPR009003">
    <property type="entry name" value="Peptidase_S1_PA"/>
</dbReference>
<keyword evidence="3" id="KW-0378">Hydrolase</keyword>
<name>A0A518G9M7_9BACT</name>
<gene>
    <name evidence="6" type="ORF">Q31a_36060</name>
</gene>
<dbReference type="PROSITE" id="PS00673">
    <property type="entry name" value="V8_SER"/>
    <property type="match status" value="1"/>
</dbReference>
<reference evidence="6 7" key="1">
    <citation type="submission" date="2019-02" db="EMBL/GenBank/DDBJ databases">
        <title>Deep-cultivation of Planctomycetes and their phenomic and genomic characterization uncovers novel biology.</title>
        <authorList>
            <person name="Wiegand S."/>
            <person name="Jogler M."/>
            <person name="Boedeker C."/>
            <person name="Pinto D."/>
            <person name="Vollmers J."/>
            <person name="Rivas-Marin E."/>
            <person name="Kohn T."/>
            <person name="Peeters S.H."/>
            <person name="Heuer A."/>
            <person name="Rast P."/>
            <person name="Oberbeckmann S."/>
            <person name="Bunk B."/>
            <person name="Jeske O."/>
            <person name="Meyerdierks A."/>
            <person name="Storesund J.E."/>
            <person name="Kallscheuer N."/>
            <person name="Luecker S."/>
            <person name="Lage O.M."/>
            <person name="Pohl T."/>
            <person name="Merkel B.J."/>
            <person name="Hornburger P."/>
            <person name="Mueller R.-W."/>
            <person name="Bruemmer F."/>
            <person name="Labrenz M."/>
            <person name="Spormann A.M."/>
            <person name="Op den Camp H."/>
            <person name="Overmann J."/>
            <person name="Amann R."/>
            <person name="Jetten M.S.M."/>
            <person name="Mascher T."/>
            <person name="Medema M.H."/>
            <person name="Devos D.P."/>
            <person name="Kaster A.-K."/>
            <person name="Ovreas L."/>
            <person name="Rohde M."/>
            <person name="Galperin M.Y."/>
            <person name="Jogler C."/>
        </authorList>
    </citation>
    <scope>NUCLEOTIDE SEQUENCE [LARGE SCALE GENOMIC DNA]</scope>
    <source>
        <strain evidence="6 7">Q31a</strain>
    </source>
</reference>
<keyword evidence="4" id="KW-0720">Serine protease</keyword>
<dbReference type="AlphaFoldDB" id="A0A518G9M7"/>
<sequence precursor="true">MYPNRMIQYCLYCVTAVALVASPASLASSYAQCPCMSDAEKGTLGDIREIVNLARNIRDLLKSTPKSSDGDKAAVTPAEIREFIALAREVRDLVNETTKSTEAVSVRDLSGLLTTIGPIYEMVKATPEASQEKIGIVEVAAAVALAREIRDLTKAADGAKSVDKIGIAEVAAAVAIAREVKDLFKTLPIDETKGFGVSVGGAVSLPGISAGGSVVIKNADAEKGTLGDIREIVNLARDIRDLLKSTPKSSDGDKATVTSAEIREFIALAREVRDLVNETTKSTEAVSVRDLSGLLTTIGPIYEMVKATPEASQEKIGIVEVAAAVALAREIRDLTKAADGAKSVDKIGIAEVAAAVAIAREVKDLFKTLPIDETKGFGVSVGGAVSLPGISAGGSVVIKNADAEKGTLGDIREIVNLARDIRDLLKSTPKSSDGDKATVTSAEIREFIALAREVRDLVNETTKSTEAVSVRDLSGLLTTIGPIYEMVKATPEASQEKIGIVEVAAAVALAREIRDLTKAADGAKSVDKIGIAEVAAAVAIAREVKDLFKTLPIDETKGFGVSVGGAVSLPGISAGGSVVIKDADNASVLSMPKSGQDGTTDLKSVPNRELVQEARFRAIQNEKSAINREIASLLNRRNIDIGTNILELDASTSSLSRPDSNTIDRLPLSDLYKANQDRVKIVYGPDDRKDPSRVKDLLNILQSQGGSQQDIDMLDGQLKNLESVCCVVDRSAVKKLSSGKYLVELNGTYERLHGTCKDERFSEQPLLSYCTGFIVRDDIIATAGHCTITQAQAENACFIFGFQLDDSGTISTSALILEADQVFFGKTLLDREQAPATGSDWALIQIDRKIPGRDNVNFFNGKIPDNHQVYVIGNPIGLPTKIADNAAVTNNSPDAYFQANLDTYGGNSGSPVFSSQSHELVGILVRGGQDFERLPAEDGTHCKKTWFVGNETSGGESVTRASVVHRALDTFLAAVESYESVPVGARPQVSALLTSTQETK</sequence>
<evidence type="ECO:0000256" key="2">
    <source>
        <dbReference type="ARBA" id="ARBA00022729"/>
    </source>
</evidence>
<accession>A0A518G9M7</accession>
<dbReference type="InterPro" id="IPR043504">
    <property type="entry name" value="Peptidase_S1_PA_chymotrypsin"/>
</dbReference>
<keyword evidence="7" id="KW-1185">Reference proteome</keyword>
<dbReference type="KEGG" id="ahel:Q31a_36060"/>
<feature type="signal peptide" evidence="5">
    <location>
        <begin position="1"/>
        <end position="27"/>
    </location>
</feature>
<organism evidence="6 7">
    <name type="scientific">Aureliella helgolandensis</name>
    <dbReference type="NCBI Taxonomy" id="2527968"/>
    <lineage>
        <taxon>Bacteria</taxon>
        <taxon>Pseudomonadati</taxon>
        <taxon>Planctomycetota</taxon>
        <taxon>Planctomycetia</taxon>
        <taxon>Pirellulales</taxon>
        <taxon>Pirellulaceae</taxon>
        <taxon>Aureliella</taxon>
    </lineage>
</organism>
<dbReference type="SUPFAM" id="SSF50494">
    <property type="entry name" value="Trypsin-like serine proteases"/>
    <property type="match status" value="1"/>
</dbReference>
<dbReference type="Proteomes" id="UP000318017">
    <property type="component" value="Chromosome"/>
</dbReference>
<dbReference type="EMBL" id="CP036298">
    <property type="protein sequence ID" value="QDV25282.1"/>
    <property type="molecule type" value="Genomic_DNA"/>
</dbReference>
<keyword evidence="2 5" id="KW-0732">Signal</keyword>
<proteinExistence type="predicted"/>
<evidence type="ECO:0000256" key="1">
    <source>
        <dbReference type="ARBA" id="ARBA00022670"/>
    </source>
</evidence>
<dbReference type="GO" id="GO:0008236">
    <property type="term" value="F:serine-type peptidase activity"/>
    <property type="evidence" value="ECO:0007669"/>
    <property type="project" value="UniProtKB-KW"/>
</dbReference>
<keyword evidence="1" id="KW-0645">Protease</keyword>
<dbReference type="Gene3D" id="2.40.10.10">
    <property type="entry name" value="Trypsin-like serine proteases"/>
    <property type="match status" value="2"/>
</dbReference>
<evidence type="ECO:0000256" key="5">
    <source>
        <dbReference type="SAM" id="SignalP"/>
    </source>
</evidence>
<feature type="chain" id="PRO_5021850642" evidence="5">
    <location>
        <begin position="28"/>
        <end position="1000"/>
    </location>
</feature>
<evidence type="ECO:0000256" key="4">
    <source>
        <dbReference type="ARBA" id="ARBA00022825"/>
    </source>
</evidence>
<evidence type="ECO:0000313" key="7">
    <source>
        <dbReference type="Proteomes" id="UP000318017"/>
    </source>
</evidence>
<evidence type="ECO:0000313" key="6">
    <source>
        <dbReference type="EMBL" id="QDV25282.1"/>
    </source>
</evidence>
<protein>
    <submittedName>
        <fullName evidence="6">Trypsin</fullName>
    </submittedName>
</protein>
<dbReference type="InterPro" id="IPR000126">
    <property type="entry name" value="V8_ser_AS"/>
</dbReference>